<feature type="unsure residue" description="I or L" evidence="2">
    <location>
        <position position="121"/>
    </location>
</feature>
<dbReference type="SUPFAM" id="SSF57938">
    <property type="entry name" value="DnaJ/Hsp40 cysteine-rich domain"/>
    <property type="match status" value="1"/>
</dbReference>
<reference evidence="2" key="1">
    <citation type="submission" date="2014-05" db="EMBL/GenBank/DDBJ databases">
        <title>The transcriptome of the halophilic microalga Tetraselmis sp. GSL018 isolated from the Great Salt Lake, Utah.</title>
        <authorList>
            <person name="Jinkerson R.E."/>
            <person name="D'Adamo S."/>
            <person name="Posewitz M.C."/>
        </authorList>
    </citation>
    <scope>NUCLEOTIDE SEQUENCE</scope>
    <source>
        <strain evidence="2">GSL018</strain>
    </source>
</reference>
<dbReference type="PANTHER" id="PTHR15852">
    <property type="entry name" value="PLASTID TRANSCRIPTIONALLY ACTIVE PROTEIN"/>
    <property type="match status" value="1"/>
</dbReference>
<organism evidence="2">
    <name type="scientific">Tetraselmis sp. GSL018</name>
    <dbReference type="NCBI Taxonomy" id="582737"/>
    <lineage>
        <taxon>Eukaryota</taxon>
        <taxon>Viridiplantae</taxon>
        <taxon>Chlorophyta</taxon>
        <taxon>core chlorophytes</taxon>
        <taxon>Chlorodendrophyceae</taxon>
        <taxon>Chlorodendrales</taxon>
        <taxon>Chlorodendraceae</taxon>
        <taxon>Tetraselmis</taxon>
    </lineage>
</organism>
<evidence type="ECO:0000313" key="2">
    <source>
        <dbReference type="EMBL" id="JAC80954.1"/>
    </source>
</evidence>
<feature type="signal peptide" evidence="1">
    <location>
        <begin position="1"/>
        <end position="26"/>
    </location>
</feature>
<dbReference type="EMBL" id="GBEZ01004247">
    <property type="protein sequence ID" value="JAC80954.1"/>
    <property type="molecule type" value="Transcribed_RNA"/>
</dbReference>
<gene>
    <name evidence="2" type="ORF">TSPGSL018_9010</name>
</gene>
<protein>
    <submittedName>
        <fullName evidence="2">Hsp40 cysteine-rich domain superfamily</fullName>
    </submittedName>
</protein>
<name>A0A061SD15_9CHLO</name>
<dbReference type="PANTHER" id="PTHR15852:SF54">
    <property type="entry name" value="PROTEIN SSUH2 HOMOLOG"/>
    <property type="match status" value="1"/>
</dbReference>
<dbReference type="AlphaFoldDB" id="A0A061SD15"/>
<dbReference type="InterPro" id="IPR036410">
    <property type="entry name" value="HSP_DnaJ_Cys-rich_dom_sf"/>
</dbReference>
<accession>A0A061SD15</accession>
<evidence type="ECO:0000256" key="1">
    <source>
        <dbReference type="SAM" id="SignalP"/>
    </source>
</evidence>
<proteinExistence type="predicted"/>
<dbReference type="Gene3D" id="2.10.230.10">
    <property type="entry name" value="Heat shock protein DnaJ, cysteine-rich domain"/>
    <property type="match status" value="1"/>
</dbReference>
<dbReference type="Gene3D" id="2.60.260.20">
    <property type="entry name" value="Urease metallochaperone UreE, N-terminal domain"/>
    <property type="match status" value="1"/>
</dbReference>
<keyword evidence="1" id="KW-0732">Signal</keyword>
<feature type="chain" id="PRO_5001606337" evidence="1">
    <location>
        <begin position="27"/>
        <end position="121"/>
    </location>
</feature>
<sequence>MPPISLGAVGGLCSAAFALSWKATSAQDAPRPLYVRTKRGVPNSSPNVCSEKENPCEHCMGLGRTSCWSCNGRGRVNHTDDAMLPKGVFPVWCRNCRGGGLVYCNWCMGTGVRREPIGFRL</sequence>